<keyword evidence="3 6" id="KW-0815">Transposition</keyword>
<keyword evidence="4 6" id="KW-0238">DNA-binding</keyword>
<reference evidence="7" key="1">
    <citation type="submission" date="2017-12" db="EMBL/GenBank/DDBJ databases">
        <authorList>
            <consortium name="SysMetEx"/>
        </authorList>
    </citation>
    <scope>NUCLEOTIDE SEQUENCE</scope>
    <source>
        <strain evidence="7">Pb_238</strain>
    </source>
</reference>
<evidence type="ECO:0000256" key="3">
    <source>
        <dbReference type="ARBA" id="ARBA00022578"/>
    </source>
</evidence>
<evidence type="ECO:0000256" key="1">
    <source>
        <dbReference type="ARBA" id="ARBA00002190"/>
    </source>
</evidence>
<dbReference type="Pfam" id="PF00872">
    <property type="entry name" value="Transposase_mut"/>
    <property type="match status" value="1"/>
</dbReference>
<evidence type="ECO:0000256" key="6">
    <source>
        <dbReference type="RuleBase" id="RU365089"/>
    </source>
</evidence>
<dbReference type="PANTHER" id="PTHR33217">
    <property type="entry name" value="TRANSPOSASE FOR INSERTION SEQUENCE ELEMENT IS1081"/>
    <property type="match status" value="1"/>
</dbReference>
<evidence type="ECO:0000313" key="7">
    <source>
        <dbReference type="EMBL" id="SOU93159.1"/>
    </source>
</evidence>
<evidence type="ECO:0000256" key="2">
    <source>
        <dbReference type="ARBA" id="ARBA00010961"/>
    </source>
</evidence>
<proteinExistence type="inferred from homology"/>
<evidence type="ECO:0000256" key="5">
    <source>
        <dbReference type="ARBA" id="ARBA00023172"/>
    </source>
</evidence>
<dbReference type="GO" id="GO:0004803">
    <property type="term" value="F:transposase activity"/>
    <property type="evidence" value="ECO:0007669"/>
    <property type="project" value="UniProtKB-UniRule"/>
</dbReference>
<protein>
    <recommendedName>
        <fullName evidence="6">Mutator family transposase</fullName>
    </recommendedName>
</protein>
<dbReference type="EMBL" id="LT966316">
    <property type="protein sequence ID" value="SOU93159.1"/>
    <property type="molecule type" value="Genomic_DNA"/>
</dbReference>
<sequence length="147" mass="16201">MEKNTPIEFEKPGTISDPLTELLRMGARKLIEAAIHAELAEFLHQFESRKTSEGKRGVIRNGYQPEREILTGIGAVSVRIPKVRSRTGEPVIFRSALVPPYVRKTKSLEAALPWLCLKGISTGEMQEALSVLVGPEAKGLSPGVIRR</sequence>
<accession>A0A2I2MHI0</accession>
<keyword evidence="5 6" id="KW-0233">DNA recombination</keyword>
<organism evidence="7">
    <name type="scientific">Leptospirillum ferriphilum</name>
    <dbReference type="NCBI Taxonomy" id="178606"/>
    <lineage>
        <taxon>Bacteria</taxon>
        <taxon>Pseudomonadati</taxon>
        <taxon>Nitrospirota</taxon>
        <taxon>Nitrospiria</taxon>
        <taxon>Nitrospirales</taxon>
        <taxon>Nitrospiraceae</taxon>
        <taxon>Leptospirillum</taxon>
    </lineage>
</organism>
<dbReference type="InterPro" id="IPR001207">
    <property type="entry name" value="Transposase_mutator"/>
</dbReference>
<dbReference type="GO" id="GO:0003677">
    <property type="term" value="F:DNA binding"/>
    <property type="evidence" value="ECO:0007669"/>
    <property type="project" value="UniProtKB-UniRule"/>
</dbReference>
<evidence type="ECO:0000256" key="4">
    <source>
        <dbReference type="ARBA" id="ARBA00023125"/>
    </source>
</evidence>
<name>A0A2I2MHI0_9BACT</name>
<gene>
    <name evidence="7" type="ORF">LFTS_01807</name>
</gene>
<comment type="function">
    <text evidence="1 6">Required for the transposition of the insertion element.</text>
</comment>
<dbReference type="GO" id="GO:0006313">
    <property type="term" value="P:DNA transposition"/>
    <property type="evidence" value="ECO:0007669"/>
    <property type="project" value="UniProtKB-UniRule"/>
</dbReference>
<comment type="similarity">
    <text evidence="2 6">Belongs to the transposase mutator family.</text>
</comment>
<keyword evidence="6" id="KW-0814">Transposable element</keyword>
<dbReference type="PANTHER" id="PTHR33217:SF9">
    <property type="entry name" value="MUTATOR FAMILY TRANSPOSASE"/>
    <property type="match status" value="1"/>
</dbReference>
<dbReference type="AlphaFoldDB" id="A0A2I2MHI0"/>